<name>A0AAD2A641_9LAMI</name>
<proteinExistence type="inferred from homology"/>
<evidence type="ECO:0000256" key="2">
    <source>
        <dbReference type="ARBA" id="ARBA00004585"/>
    </source>
</evidence>
<keyword evidence="5" id="KW-0962">Peroxisome biogenesis</keyword>
<keyword evidence="8" id="KW-0175">Coiled coil</keyword>
<dbReference type="GO" id="GO:0016559">
    <property type="term" value="P:peroxisome fission"/>
    <property type="evidence" value="ECO:0007669"/>
    <property type="project" value="InterPro"/>
</dbReference>
<dbReference type="PANTHER" id="PTHR12652">
    <property type="entry name" value="PEROXISOMAL BIOGENESIS FACTOR 11"/>
    <property type="match status" value="1"/>
</dbReference>
<evidence type="ECO:0000256" key="4">
    <source>
        <dbReference type="ARBA" id="ARBA00011340"/>
    </source>
</evidence>
<comment type="function">
    <text evidence="1">Involved in peroxisomal proliferation. Promotes peroxisomal duplication, aggregation or elongation without fission.</text>
</comment>
<keyword evidence="10" id="KW-1185">Reference proteome</keyword>
<dbReference type="Proteomes" id="UP000834106">
    <property type="component" value="Chromosome 18"/>
</dbReference>
<dbReference type="Pfam" id="PF05648">
    <property type="entry name" value="PEX11"/>
    <property type="match status" value="1"/>
</dbReference>
<accession>A0AAD2A641</accession>
<evidence type="ECO:0008006" key="11">
    <source>
        <dbReference type="Google" id="ProtNLM"/>
    </source>
</evidence>
<evidence type="ECO:0000256" key="6">
    <source>
        <dbReference type="ARBA" id="ARBA00023136"/>
    </source>
</evidence>
<evidence type="ECO:0000313" key="9">
    <source>
        <dbReference type="EMBL" id="CAI9781564.1"/>
    </source>
</evidence>
<comment type="similarity">
    <text evidence="3">Belongs to the peroxin-11 family.</text>
</comment>
<reference evidence="9" key="1">
    <citation type="submission" date="2023-05" db="EMBL/GenBank/DDBJ databases">
        <authorList>
            <person name="Huff M."/>
        </authorList>
    </citation>
    <scope>NUCLEOTIDE SEQUENCE</scope>
</reference>
<dbReference type="InterPro" id="IPR008733">
    <property type="entry name" value="PEX11"/>
</dbReference>
<keyword evidence="6" id="KW-0472">Membrane</keyword>
<dbReference type="GO" id="GO:0005778">
    <property type="term" value="C:peroxisomal membrane"/>
    <property type="evidence" value="ECO:0007669"/>
    <property type="project" value="UniProtKB-SubCell"/>
</dbReference>
<organism evidence="9 10">
    <name type="scientific">Fraxinus pennsylvanica</name>
    <dbReference type="NCBI Taxonomy" id="56036"/>
    <lineage>
        <taxon>Eukaryota</taxon>
        <taxon>Viridiplantae</taxon>
        <taxon>Streptophyta</taxon>
        <taxon>Embryophyta</taxon>
        <taxon>Tracheophyta</taxon>
        <taxon>Spermatophyta</taxon>
        <taxon>Magnoliopsida</taxon>
        <taxon>eudicotyledons</taxon>
        <taxon>Gunneridae</taxon>
        <taxon>Pentapetalae</taxon>
        <taxon>asterids</taxon>
        <taxon>lamiids</taxon>
        <taxon>Lamiales</taxon>
        <taxon>Oleaceae</taxon>
        <taxon>Oleeae</taxon>
        <taxon>Fraxinus</taxon>
    </lineage>
</organism>
<evidence type="ECO:0000256" key="7">
    <source>
        <dbReference type="ARBA" id="ARBA00023140"/>
    </source>
</evidence>
<feature type="coiled-coil region" evidence="8">
    <location>
        <begin position="145"/>
        <end position="172"/>
    </location>
</feature>
<evidence type="ECO:0000256" key="8">
    <source>
        <dbReference type="SAM" id="Coils"/>
    </source>
</evidence>
<protein>
    <recommendedName>
        <fullName evidence="11">Peroxisomal membrane protein 11C</fullName>
    </recommendedName>
</protein>
<dbReference type="GO" id="GO:0042802">
    <property type="term" value="F:identical protein binding"/>
    <property type="evidence" value="ECO:0007669"/>
    <property type="project" value="UniProtKB-ARBA"/>
</dbReference>
<evidence type="ECO:0000256" key="5">
    <source>
        <dbReference type="ARBA" id="ARBA00022593"/>
    </source>
</evidence>
<evidence type="ECO:0000256" key="1">
    <source>
        <dbReference type="ARBA" id="ARBA00002503"/>
    </source>
</evidence>
<sequence length="325" mass="35792">MSTLDVARTELALAVLYLNKAEARDKICRAIQYGSKFVSNGEPGTAQNVDKSTSLARKVFRLFKFINDLHALISPTAPGTPLPLILLGKSKNALLSTFLFLDQIVWLGRTGIYKNKEKTELIGRISLFCWMGSSICTTLVEIAELGRLSASMKKLEKELKNTNKYKNEQYRSKLQKSNERSLALVKAGMDIVVAAGLLKLAPNKNKEKTELIGRISLFCWMGSSICNTLVEIAELGRLSASMKKLEKELKNTNKYENEQYCSKLQKSNERSLALVKAGMDIVVAAGLLKLAPNKVTPRVTGAIGFGSSLISCYQLLPSPVKAKTP</sequence>
<dbReference type="AlphaFoldDB" id="A0AAD2A641"/>
<dbReference type="EMBL" id="OU503053">
    <property type="protein sequence ID" value="CAI9781564.1"/>
    <property type="molecule type" value="Genomic_DNA"/>
</dbReference>
<keyword evidence="7" id="KW-0576">Peroxisome</keyword>
<dbReference type="GO" id="GO:0044375">
    <property type="term" value="P:regulation of peroxisome size"/>
    <property type="evidence" value="ECO:0007669"/>
    <property type="project" value="UniProtKB-ARBA"/>
</dbReference>
<dbReference type="PANTHER" id="PTHR12652:SF10">
    <property type="entry name" value="PEROXISOMAL MEMBRANE PROTEIN 11C-RELATED"/>
    <property type="match status" value="1"/>
</dbReference>
<comment type="subcellular location">
    <subcellularLocation>
        <location evidence="2">Peroxisome membrane</location>
        <topology evidence="2">Multi-pass membrane protein</topology>
    </subcellularLocation>
</comment>
<evidence type="ECO:0000256" key="3">
    <source>
        <dbReference type="ARBA" id="ARBA00008194"/>
    </source>
</evidence>
<gene>
    <name evidence="9" type="ORF">FPE_LOCUS28994</name>
</gene>
<evidence type="ECO:0000313" key="10">
    <source>
        <dbReference type="Proteomes" id="UP000834106"/>
    </source>
</evidence>
<comment type="subunit">
    <text evidence="4">Homooligomer. Interacts with ARC5 and FIS1B on peroxisomes.</text>
</comment>